<dbReference type="Proteomes" id="UP000789702">
    <property type="component" value="Unassembled WGS sequence"/>
</dbReference>
<organism evidence="1 2">
    <name type="scientific">Dentiscutata heterogama</name>
    <dbReference type="NCBI Taxonomy" id="1316150"/>
    <lineage>
        <taxon>Eukaryota</taxon>
        <taxon>Fungi</taxon>
        <taxon>Fungi incertae sedis</taxon>
        <taxon>Mucoromycota</taxon>
        <taxon>Glomeromycotina</taxon>
        <taxon>Glomeromycetes</taxon>
        <taxon>Diversisporales</taxon>
        <taxon>Gigasporaceae</taxon>
        <taxon>Dentiscutata</taxon>
    </lineage>
</organism>
<keyword evidence="2" id="KW-1185">Reference proteome</keyword>
<proteinExistence type="predicted"/>
<gene>
    <name evidence="1" type="ORF">DHETER_LOCUS11548</name>
</gene>
<dbReference type="EMBL" id="CAJVPU010025597">
    <property type="protein sequence ID" value="CAG8696760.1"/>
    <property type="molecule type" value="Genomic_DNA"/>
</dbReference>
<feature type="non-terminal residue" evidence="1">
    <location>
        <position position="122"/>
    </location>
</feature>
<sequence length="122" mass="14113">PYVAKACLNCQQKHVKCTGKATCKYCTIHELECNFIDSGKKRGPRKKRRLRTDNRPFEQNCIFNGSEINLDGTFIQLAVIPIISYALTSPDNHNDIALYSDTYNEFQNIHYFQENAPFLYQT</sequence>
<name>A0ACA9PF47_9GLOM</name>
<accession>A0ACA9PF47</accession>
<reference evidence="1" key="1">
    <citation type="submission" date="2021-06" db="EMBL/GenBank/DDBJ databases">
        <authorList>
            <person name="Kallberg Y."/>
            <person name="Tangrot J."/>
            <person name="Rosling A."/>
        </authorList>
    </citation>
    <scope>NUCLEOTIDE SEQUENCE</scope>
    <source>
        <strain evidence="1">IL203A</strain>
    </source>
</reference>
<feature type="non-terminal residue" evidence="1">
    <location>
        <position position="1"/>
    </location>
</feature>
<protein>
    <submittedName>
        <fullName evidence="1">11880_t:CDS:1</fullName>
    </submittedName>
</protein>
<comment type="caution">
    <text evidence="1">The sequence shown here is derived from an EMBL/GenBank/DDBJ whole genome shotgun (WGS) entry which is preliminary data.</text>
</comment>
<evidence type="ECO:0000313" key="1">
    <source>
        <dbReference type="EMBL" id="CAG8696760.1"/>
    </source>
</evidence>
<evidence type="ECO:0000313" key="2">
    <source>
        <dbReference type="Proteomes" id="UP000789702"/>
    </source>
</evidence>